<dbReference type="OrthoDB" id="2192561at2759"/>
<proteinExistence type="inferred from homology"/>
<feature type="region of interest" description="Disordered" evidence="2">
    <location>
        <begin position="1"/>
        <end position="30"/>
    </location>
</feature>
<sequence>MPRAARPLSKPRHDPLHVQIDNDRTTSTPTRRLIRRQKNHHRNSLSDENQILDIRATQKFLDLATDQQAEIELNDGKVVAAADEHDMQLRDSTNFSEDEDDTSDASDSGHDVWSPYSCRMATKVFISSMKPEQARIYLQFVLLNAVRTDIADNNKLNVHYYEALIRAMYKPATFFKDIVFPLLETGCNLKKAAIIASVLAKKTIPSVHLGAAIINIAKSDFSGEARVITELKLGLLTRHCGVRSEGSVSPGPY</sequence>
<feature type="region of interest" description="Disordered" evidence="2">
    <location>
        <begin position="88"/>
        <end position="110"/>
    </location>
</feature>
<dbReference type="GO" id="GO:0005737">
    <property type="term" value="C:cytoplasm"/>
    <property type="evidence" value="ECO:0007669"/>
    <property type="project" value="TreeGrafter"/>
</dbReference>
<dbReference type="AlphaFoldDB" id="A0A0C3F9H3"/>
<dbReference type="HOGENOM" id="CLU_1098849_0_0_1"/>
<dbReference type="Pfam" id="PF05291">
    <property type="entry name" value="Bystin"/>
    <property type="match status" value="1"/>
</dbReference>
<evidence type="ECO:0000313" key="3">
    <source>
        <dbReference type="EMBL" id="KIM76381.1"/>
    </source>
</evidence>
<dbReference type="Proteomes" id="UP000054166">
    <property type="component" value="Unassembled WGS sequence"/>
</dbReference>
<dbReference type="PANTHER" id="PTHR12821:SF0">
    <property type="entry name" value="BYSTIN"/>
    <property type="match status" value="1"/>
</dbReference>
<dbReference type="EMBL" id="KN833035">
    <property type="protein sequence ID" value="KIM76381.1"/>
    <property type="molecule type" value="Genomic_DNA"/>
</dbReference>
<organism evidence="3 4">
    <name type="scientific">Piloderma croceum (strain F 1598)</name>
    <dbReference type="NCBI Taxonomy" id="765440"/>
    <lineage>
        <taxon>Eukaryota</taxon>
        <taxon>Fungi</taxon>
        <taxon>Dikarya</taxon>
        <taxon>Basidiomycota</taxon>
        <taxon>Agaricomycotina</taxon>
        <taxon>Agaricomycetes</taxon>
        <taxon>Agaricomycetidae</taxon>
        <taxon>Atheliales</taxon>
        <taxon>Atheliaceae</taxon>
        <taxon>Piloderma</taxon>
    </lineage>
</organism>
<dbReference type="GO" id="GO:0030688">
    <property type="term" value="C:preribosome, small subunit precursor"/>
    <property type="evidence" value="ECO:0007669"/>
    <property type="project" value="TreeGrafter"/>
</dbReference>
<dbReference type="PANTHER" id="PTHR12821">
    <property type="entry name" value="BYSTIN"/>
    <property type="match status" value="1"/>
</dbReference>
<evidence type="ECO:0000313" key="4">
    <source>
        <dbReference type="Proteomes" id="UP000054166"/>
    </source>
</evidence>
<keyword evidence="4" id="KW-1185">Reference proteome</keyword>
<dbReference type="InParanoid" id="A0A0C3F9H3"/>
<reference evidence="4" key="2">
    <citation type="submission" date="2015-01" db="EMBL/GenBank/DDBJ databases">
        <title>Evolutionary Origins and Diversification of the Mycorrhizal Mutualists.</title>
        <authorList>
            <consortium name="DOE Joint Genome Institute"/>
            <consortium name="Mycorrhizal Genomics Consortium"/>
            <person name="Kohler A."/>
            <person name="Kuo A."/>
            <person name="Nagy L.G."/>
            <person name="Floudas D."/>
            <person name="Copeland A."/>
            <person name="Barry K.W."/>
            <person name="Cichocki N."/>
            <person name="Veneault-Fourrey C."/>
            <person name="LaButti K."/>
            <person name="Lindquist E.A."/>
            <person name="Lipzen A."/>
            <person name="Lundell T."/>
            <person name="Morin E."/>
            <person name="Murat C."/>
            <person name="Riley R."/>
            <person name="Ohm R."/>
            <person name="Sun H."/>
            <person name="Tunlid A."/>
            <person name="Henrissat B."/>
            <person name="Grigoriev I.V."/>
            <person name="Hibbett D.S."/>
            <person name="Martin F."/>
        </authorList>
    </citation>
    <scope>NUCLEOTIDE SEQUENCE [LARGE SCALE GENOMIC DNA]</scope>
    <source>
        <strain evidence="4">F 1598</strain>
    </source>
</reference>
<reference evidence="3 4" key="1">
    <citation type="submission" date="2014-04" db="EMBL/GenBank/DDBJ databases">
        <authorList>
            <consortium name="DOE Joint Genome Institute"/>
            <person name="Kuo A."/>
            <person name="Tarkka M."/>
            <person name="Buscot F."/>
            <person name="Kohler A."/>
            <person name="Nagy L.G."/>
            <person name="Floudas D."/>
            <person name="Copeland A."/>
            <person name="Barry K.W."/>
            <person name="Cichocki N."/>
            <person name="Veneault-Fourrey C."/>
            <person name="LaButti K."/>
            <person name="Lindquist E.A."/>
            <person name="Lipzen A."/>
            <person name="Lundell T."/>
            <person name="Morin E."/>
            <person name="Murat C."/>
            <person name="Sun H."/>
            <person name="Tunlid A."/>
            <person name="Henrissat B."/>
            <person name="Grigoriev I.V."/>
            <person name="Hibbett D.S."/>
            <person name="Martin F."/>
            <person name="Nordberg H.P."/>
            <person name="Cantor M.N."/>
            <person name="Hua S.X."/>
        </authorList>
    </citation>
    <scope>NUCLEOTIDE SEQUENCE [LARGE SCALE GENOMIC DNA]</scope>
    <source>
        <strain evidence="3 4">F 1598</strain>
    </source>
</reference>
<protein>
    <submittedName>
        <fullName evidence="3">Uncharacterized protein</fullName>
    </submittedName>
</protein>
<dbReference type="STRING" id="765440.A0A0C3F9H3"/>
<evidence type="ECO:0000256" key="2">
    <source>
        <dbReference type="SAM" id="MobiDB-lite"/>
    </source>
</evidence>
<evidence type="ECO:0000256" key="1">
    <source>
        <dbReference type="ARBA" id="ARBA00007114"/>
    </source>
</evidence>
<feature type="compositionally biased region" description="Basic and acidic residues" evidence="2">
    <location>
        <begin position="11"/>
        <end position="24"/>
    </location>
</feature>
<accession>A0A0C3F9H3</accession>
<name>A0A0C3F9H3_PILCF</name>
<gene>
    <name evidence="3" type="ORF">PILCRDRAFT_12814</name>
</gene>
<dbReference type="InterPro" id="IPR007955">
    <property type="entry name" value="Bystin"/>
</dbReference>
<dbReference type="GO" id="GO:0006364">
    <property type="term" value="P:rRNA processing"/>
    <property type="evidence" value="ECO:0007669"/>
    <property type="project" value="TreeGrafter"/>
</dbReference>
<dbReference type="GO" id="GO:0005730">
    <property type="term" value="C:nucleolus"/>
    <property type="evidence" value="ECO:0007669"/>
    <property type="project" value="TreeGrafter"/>
</dbReference>
<dbReference type="GO" id="GO:0030515">
    <property type="term" value="F:snoRNA binding"/>
    <property type="evidence" value="ECO:0007669"/>
    <property type="project" value="TreeGrafter"/>
</dbReference>
<comment type="similarity">
    <text evidence="1">Belongs to the bystin family.</text>
</comment>